<evidence type="ECO:0000313" key="3">
    <source>
        <dbReference type="EMBL" id="TDZ82065.1"/>
    </source>
</evidence>
<feature type="region of interest" description="Disordered" evidence="1">
    <location>
        <begin position="1"/>
        <end position="21"/>
    </location>
</feature>
<reference evidence="3 4" key="1">
    <citation type="journal article" date="2019" name="Sci. Rep.">
        <title>Extended insight into the Mycobacterium chelonae-abscessus complex through whole genome sequencing of Mycobacterium salmoniphilum outbreak and Mycobacterium salmoniphilum-like strains.</title>
        <authorList>
            <person name="Behra P.R.K."/>
            <person name="Das S."/>
            <person name="Pettersson B.M.F."/>
            <person name="Shirreff L."/>
            <person name="DuCote T."/>
            <person name="Jacobsson K.G."/>
            <person name="Ennis D.G."/>
            <person name="Kirsebom L.A."/>
        </authorList>
    </citation>
    <scope>NUCLEOTIDE SEQUENCE [LARGE SCALE GENOMIC DNA]</scope>
    <source>
        <strain evidence="3 4">DE 4585</strain>
    </source>
</reference>
<dbReference type="Pfam" id="PF17270">
    <property type="entry name" value="DUF5336"/>
    <property type="match status" value="1"/>
</dbReference>
<feature type="compositionally biased region" description="Gly residues" evidence="1">
    <location>
        <begin position="305"/>
        <end position="325"/>
    </location>
</feature>
<proteinExistence type="predicted"/>
<evidence type="ECO:0000256" key="2">
    <source>
        <dbReference type="SAM" id="Phobius"/>
    </source>
</evidence>
<dbReference type="RefSeq" id="WP_134071371.1">
    <property type="nucleotide sequence ID" value="NZ_PECH01000007.1"/>
</dbReference>
<name>A0A4R8S0A2_9MYCO</name>
<feature type="transmembrane region" description="Helical" evidence="2">
    <location>
        <begin position="33"/>
        <end position="57"/>
    </location>
</feature>
<dbReference type="Proteomes" id="UP000295117">
    <property type="component" value="Unassembled WGS sequence"/>
</dbReference>
<gene>
    <name evidence="3" type="ORF">DE4585_02594</name>
</gene>
<evidence type="ECO:0000313" key="4">
    <source>
        <dbReference type="Proteomes" id="UP000295117"/>
    </source>
</evidence>
<dbReference type="InterPro" id="IPR035166">
    <property type="entry name" value="DUF5336"/>
</dbReference>
<dbReference type="AlphaFoldDB" id="A0A4R8S0A2"/>
<feature type="compositionally biased region" description="Low complexity" evidence="1">
    <location>
        <begin position="225"/>
        <end position="249"/>
    </location>
</feature>
<dbReference type="EMBL" id="PECH01000007">
    <property type="protein sequence ID" value="TDZ82065.1"/>
    <property type="molecule type" value="Genomic_DNA"/>
</dbReference>
<evidence type="ECO:0000256" key="1">
    <source>
        <dbReference type="SAM" id="MobiDB-lite"/>
    </source>
</evidence>
<feature type="compositionally biased region" description="Polar residues" evidence="1">
    <location>
        <begin position="274"/>
        <end position="301"/>
    </location>
</feature>
<comment type="caution">
    <text evidence="3">The sequence shown here is derived from an EMBL/GenBank/DDBJ whole genome shotgun (WGS) entry which is preliminary data.</text>
</comment>
<feature type="region of interest" description="Disordered" evidence="1">
    <location>
        <begin position="185"/>
        <end position="341"/>
    </location>
</feature>
<accession>A0A4R8S0A2</accession>
<keyword evidence="2" id="KW-0472">Membrane</keyword>
<sequence>MTYSTGGPGYQPAQPSNPYGTPSFVAEPNTGALGVYLPGGVLVLSLIGFIAGFGPFYTGKASSGTSGSFGGFDLLALSPVFGFAQFALLIAGLTAGVSLLSGKDDKQAPVAILSIVGFLFVLGGLFGNPFAAAFGEVGIGWGLITLAVVSGLQAAAAVYALLSEVGVVKAKTVSPATNPFGSQYQTQQSQYYTPPQQPQQPQQQVPKQGQGYGQAGAQGYGQPQGYGQQAAQGYGQAAAQGYGQQQQPAPAAPPSYGGYGQQPPQSAPATPPQGFSSTGFTPPSAQPTQQAGSSQPTQQYPSFGGASGQAPGGEQQGGAAPGGGSAAASGDDLFGTSRPSN</sequence>
<feature type="transmembrane region" description="Helical" evidence="2">
    <location>
        <begin position="77"/>
        <end position="101"/>
    </location>
</feature>
<evidence type="ECO:0008006" key="5">
    <source>
        <dbReference type="Google" id="ProtNLM"/>
    </source>
</evidence>
<feature type="compositionally biased region" description="Gly residues" evidence="1">
    <location>
        <begin position="210"/>
        <end position="224"/>
    </location>
</feature>
<keyword evidence="2" id="KW-1133">Transmembrane helix</keyword>
<protein>
    <recommendedName>
        <fullName evidence="5">34 kDa antigenic protein</fullName>
    </recommendedName>
</protein>
<feature type="transmembrane region" description="Helical" evidence="2">
    <location>
        <begin position="108"/>
        <end position="127"/>
    </location>
</feature>
<feature type="transmembrane region" description="Helical" evidence="2">
    <location>
        <begin position="139"/>
        <end position="162"/>
    </location>
</feature>
<feature type="compositionally biased region" description="Low complexity" evidence="1">
    <location>
        <begin position="185"/>
        <end position="209"/>
    </location>
</feature>
<organism evidence="3 4">
    <name type="scientific">Mycobacteroides salmoniphilum</name>
    <dbReference type="NCBI Taxonomy" id="404941"/>
    <lineage>
        <taxon>Bacteria</taxon>
        <taxon>Bacillati</taxon>
        <taxon>Actinomycetota</taxon>
        <taxon>Actinomycetes</taxon>
        <taxon>Mycobacteriales</taxon>
        <taxon>Mycobacteriaceae</taxon>
        <taxon>Mycobacteroides</taxon>
    </lineage>
</organism>
<keyword evidence="2" id="KW-0812">Transmembrane</keyword>